<reference evidence="8 9" key="2">
    <citation type="submission" date="2018-08" db="EMBL/GenBank/DDBJ databases">
        <title>A genome reference for cultivated species of the human gut microbiota.</title>
        <authorList>
            <person name="Zou Y."/>
            <person name="Xue W."/>
            <person name="Luo G."/>
        </authorList>
    </citation>
    <scope>NUCLEOTIDE SEQUENCE [LARGE SCALE GENOMIC DNA]</scope>
    <source>
        <strain evidence="6 9">AF45-19</strain>
        <strain evidence="5 8">AM12-20</strain>
    </source>
</reference>
<dbReference type="Proteomes" id="UP000285262">
    <property type="component" value="Unassembled WGS sequence"/>
</dbReference>
<dbReference type="InterPro" id="IPR022183">
    <property type="entry name" value="DUF3710"/>
</dbReference>
<sequence length="286" mass="31117">MRNIMGLFGFGKKKRQSEEAAEAAAEENDKADEAISETAEAPAGGIQETILPEPSDEYDGRGDEHGPWDVDDENVPDYDEYLDMGAYYLPFLQGIELRVKANRATQQVLGTTITYGSSSVEIEAFAAPKTMGLWDDVRADLVEANKDAKETDGVFGTELTLPVVVKGGRKVVTRIVGVDGPRWMLRGIFSGKAATDPDHAETKALNQLFSNIVVERGEDPLAPRDLIPMHPPVAPAERKAAKEAAEAEQAGRTMDIPGQPKGPFDSDQQVEVKTTLSRGPMFSEVR</sequence>
<dbReference type="EMBL" id="QRLP01000003">
    <property type="protein sequence ID" value="RHJ18212.1"/>
    <property type="molecule type" value="Genomic_DNA"/>
</dbReference>
<dbReference type="OrthoDB" id="8480367at2"/>
<evidence type="ECO:0000313" key="5">
    <source>
        <dbReference type="EMBL" id="RHJ18212.1"/>
    </source>
</evidence>
<protein>
    <submittedName>
        <fullName evidence="2">DUF3710 domain-containing protein</fullName>
    </submittedName>
</protein>
<reference evidence="3 11" key="3">
    <citation type="journal article" date="2019" name="Nat. Med.">
        <title>A library of human gut bacterial isolates paired with longitudinal multiomics data enables mechanistic microbiome research.</title>
        <authorList>
            <person name="Poyet M."/>
            <person name="Groussin M."/>
            <person name="Gibbons S.M."/>
            <person name="Avila-Pacheco J."/>
            <person name="Jiang X."/>
            <person name="Kearney S.M."/>
            <person name="Perrotta A.R."/>
            <person name="Berdy B."/>
            <person name="Zhao S."/>
            <person name="Lieberman T.D."/>
            <person name="Swanson P.K."/>
            <person name="Smith M."/>
            <person name="Roesemann S."/>
            <person name="Alexander J.E."/>
            <person name="Rich S.A."/>
            <person name="Livny J."/>
            <person name="Vlamakis H."/>
            <person name="Clish C."/>
            <person name="Bullock K."/>
            <person name="Deik A."/>
            <person name="Scott J."/>
            <person name="Pierce K.A."/>
            <person name="Xavier R.J."/>
            <person name="Alm E.J."/>
        </authorList>
    </citation>
    <scope>NUCLEOTIDE SEQUENCE [LARGE SCALE GENOMIC DNA]</scope>
    <source>
        <strain evidence="3 11">BIOML-A26</strain>
    </source>
</reference>
<feature type="compositionally biased region" description="Basic and acidic residues" evidence="1">
    <location>
        <begin position="236"/>
        <end position="245"/>
    </location>
</feature>
<reference evidence="2 7" key="1">
    <citation type="submission" date="2018-03" db="EMBL/GenBank/DDBJ databases">
        <authorList>
            <person name="Keele B.F."/>
        </authorList>
    </citation>
    <scope>NUCLEOTIDE SEQUENCE [LARGE SCALE GENOMIC DNA]</scope>
    <source>
        <strain evidence="2 7">1-11</strain>
    </source>
</reference>
<evidence type="ECO:0000313" key="6">
    <source>
        <dbReference type="EMBL" id="RHK26737.1"/>
    </source>
</evidence>
<gene>
    <name evidence="2" type="ORF">C8077_06645</name>
    <name evidence="6" type="ORF">DW072_02955</name>
    <name evidence="5" type="ORF">DW139_06115</name>
    <name evidence="4" type="ORF">F3K97_07570</name>
    <name evidence="3" type="ORF">GA542_05735</name>
</gene>
<reference evidence="4 10" key="4">
    <citation type="submission" date="2019-12" db="EMBL/GenBank/DDBJ databases">
        <title>Draft Genome Sequence of Bifidobacterium adolescentis ZJ2.</title>
        <authorList>
            <person name="Jin Z."/>
        </authorList>
    </citation>
    <scope>NUCLEOTIDE SEQUENCE [LARGE SCALE GENOMIC DNA]</scope>
    <source>
        <strain evidence="4 10">ZJ2</strain>
    </source>
</reference>
<name>A0A2R4G457_BIFAD</name>
<dbReference type="EMBL" id="QRNG01000003">
    <property type="protein sequence ID" value="RHK26737.1"/>
    <property type="molecule type" value="Genomic_DNA"/>
</dbReference>
<dbReference type="Proteomes" id="UP000241454">
    <property type="component" value="Chromosome"/>
</dbReference>
<dbReference type="Proteomes" id="UP000470926">
    <property type="component" value="Unassembled WGS sequence"/>
</dbReference>
<accession>A0A2R4G457</accession>
<proteinExistence type="predicted"/>
<evidence type="ECO:0000313" key="9">
    <source>
        <dbReference type="Proteomes" id="UP000285262"/>
    </source>
</evidence>
<evidence type="ECO:0000313" key="11">
    <source>
        <dbReference type="Proteomes" id="UP000470926"/>
    </source>
</evidence>
<dbReference type="EMBL" id="CP047129">
    <property type="protein sequence ID" value="QHB63110.1"/>
    <property type="molecule type" value="Genomic_DNA"/>
</dbReference>
<evidence type="ECO:0000313" key="7">
    <source>
        <dbReference type="Proteomes" id="UP000241454"/>
    </source>
</evidence>
<evidence type="ECO:0000313" key="2">
    <source>
        <dbReference type="EMBL" id="AVT45611.1"/>
    </source>
</evidence>
<dbReference type="Proteomes" id="UP000284589">
    <property type="component" value="Unassembled WGS sequence"/>
</dbReference>
<evidence type="ECO:0000313" key="10">
    <source>
        <dbReference type="Proteomes" id="UP000464884"/>
    </source>
</evidence>
<dbReference type="Proteomes" id="UP000464884">
    <property type="component" value="Chromosome"/>
</dbReference>
<feature type="compositionally biased region" description="Basic and acidic residues" evidence="1">
    <location>
        <begin position="58"/>
        <end position="68"/>
    </location>
</feature>
<feature type="region of interest" description="Disordered" evidence="1">
    <location>
        <begin position="1"/>
        <end position="74"/>
    </location>
</feature>
<dbReference type="AlphaFoldDB" id="A0A2R4G457"/>
<evidence type="ECO:0000313" key="3">
    <source>
        <dbReference type="EMBL" id="KAB6030339.1"/>
    </source>
</evidence>
<dbReference type="Pfam" id="PF12502">
    <property type="entry name" value="DUF3710"/>
    <property type="match status" value="1"/>
</dbReference>
<evidence type="ECO:0000313" key="4">
    <source>
        <dbReference type="EMBL" id="QHB63110.1"/>
    </source>
</evidence>
<feature type="compositionally biased region" description="Polar residues" evidence="1">
    <location>
        <begin position="266"/>
        <end position="277"/>
    </location>
</feature>
<dbReference type="EMBL" id="CP028341">
    <property type="protein sequence ID" value="AVT45611.1"/>
    <property type="molecule type" value="Genomic_DNA"/>
</dbReference>
<evidence type="ECO:0000313" key="8">
    <source>
        <dbReference type="Proteomes" id="UP000284589"/>
    </source>
</evidence>
<evidence type="ECO:0000256" key="1">
    <source>
        <dbReference type="SAM" id="MobiDB-lite"/>
    </source>
</evidence>
<organism evidence="2 7">
    <name type="scientific">Bifidobacterium adolescentis</name>
    <dbReference type="NCBI Taxonomy" id="1680"/>
    <lineage>
        <taxon>Bacteria</taxon>
        <taxon>Bacillati</taxon>
        <taxon>Actinomycetota</taxon>
        <taxon>Actinomycetes</taxon>
        <taxon>Bifidobacteriales</taxon>
        <taxon>Bifidobacteriaceae</taxon>
        <taxon>Bifidobacterium</taxon>
    </lineage>
</organism>
<feature type="region of interest" description="Disordered" evidence="1">
    <location>
        <begin position="230"/>
        <end position="286"/>
    </location>
</feature>
<dbReference type="EMBL" id="WDFR01000002">
    <property type="protein sequence ID" value="KAB6030339.1"/>
    <property type="molecule type" value="Genomic_DNA"/>
</dbReference>